<feature type="signal peptide" evidence="2">
    <location>
        <begin position="1"/>
        <end position="17"/>
    </location>
</feature>
<dbReference type="AlphaFoldDB" id="A0AAN6IAK2"/>
<dbReference type="InterPro" id="IPR024655">
    <property type="entry name" value="Asl1_glyco_hydro_catalytic"/>
</dbReference>
<proteinExistence type="predicted"/>
<evidence type="ECO:0000256" key="2">
    <source>
        <dbReference type="SAM" id="SignalP"/>
    </source>
</evidence>
<keyword evidence="2" id="KW-0732">Signal</keyword>
<dbReference type="EMBL" id="MU404359">
    <property type="protein sequence ID" value="KAI1609895.1"/>
    <property type="molecule type" value="Genomic_DNA"/>
</dbReference>
<feature type="chain" id="PRO_5042942173" evidence="2">
    <location>
        <begin position="18"/>
        <end position="457"/>
    </location>
</feature>
<feature type="domain" description="Asl1-like glycosyl hydrolase catalytic" evidence="3">
    <location>
        <begin position="229"/>
        <end position="455"/>
    </location>
</feature>
<dbReference type="Pfam" id="PF11790">
    <property type="entry name" value="Glyco_hydro_cc"/>
    <property type="match status" value="1"/>
</dbReference>
<organism evidence="4 5">
    <name type="scientific">Exophiala viscosa</name>
    <dbReference type="NCBI Taxonomy" id="2486360"/>
    <lineage>
        <taxon>Eukaryota</taxon>
        <taxon>Fungi</taxon>
        <taxon>Dikarya</taxon>
        <taxon>Ascomycota</taxon>
        <taxon>Pezizomycotina</taxon>
        <taxon>Eurotiomycetes</taxon>
        <taxon>Chaetothyriomycetidae</taxon>
        <taxon>Chaetothyriales</taxon>
        <taxon>Herpotrichiellaceae</taxon>
        <taxon>Exophiala</taxon>
    </lineage>
</organism>
<protein>
    <submittedName>
        <fullName evidence="4">Glycosyl hydrolase catalytic core-domain-containing protein</fullName>
    </submittedName>
</protein>
<dbReference type="PANTHER" id="PTHR34154:SF10">
    <property type="entry name" value="ASL1-LIKE GLYCOSYL HYDROLASE CATALYTIC DOMAIN-CONTAINING PROTEIN"/>
    <property type="match status" value="1"/>
</dbReference>
<evidence type="ECO:0000313" key="4">
    <source>
        <dbReference type="EMBL" id="KAI1609895.1"/>
    </source>
</evidence>
<evidence type="ECO:0000313" key="5">
    <source>
        <dbReference type="Proteomes" id="UP001203852"/>
    </source>
</evidence>
<feature type="compositionally biased region" description="Low complexity" evidence="1">
    <location>
        <begin position="208"/>
        <end position="225"/>
    </location>
</feature>
<name>A0AAN6IAK2_9EURO</name>
<dbReference type="InterPro" id="IPR017853">
    <property type="entry name" value="GH"/>
</dbReference>
<dbReference type="Gene3D" id="3.20.20.80">
    <property type="entry name" value="Glycosidases"/>
    <property type="match status" value="1"/>
</dbReference>
<reference evidence="4" key="1">
    <citation type="journal article" date="2022" name="bioRxiv">
        <title>Deciphering the potential niche of two novel black yeast fungi from a biological soil crust based on their genomes, phenotypes, and melanin regulation.</title>
        <authorList>
            <consortium name="DOE Joint Genome Institute"/>
            <person name="Carr E.C."/>
            <person name="Barton Q."/>
            <person name="Grambo S."/>
            <person name="Sullivan M."/>
            <person name="Renfro C.M."/>
            <person name="Kuo A."/>
            <person name="Pangilinan J."/>
            <person name="Lipzen A."/>
            <person name="Keymanesh K."/>
            <person name="Savage E."/>
            <person name="Barry K."/>
            <person name="Grigoriev I.V."/>
            <person name="Riekhof W.R."/>
            <person name="Harris S.S."/>
        </authorList>
    </citation>
    <scope>NUCLEOTIDE SEQUENCE</scope>
    <source>
        <strain evidence="4">JF 03-4F</strain>
    </source>
</reference>
<comment type="caution">
    <text evidence="4">The sequence shown here is derived from an EMBL/GenBank/DDBJ whole genome shotgun (WGS) entry which is preliminary data.</text>
</comment>
<gene>
    <name evidence="4" type="ORF">EDD36DRAFT_445057</name>
</gene>
<dbReference type="GO" id="GO:0071966">
    <property type="term" value="P:fungal-type cell wall polysaccharide metabolic process"/>
    <property type="evidence" value="ECO:0007669"/>
    <property type="project" value="TreeGrafter"/>
</dbReference>
<dbReference type="GO" id="GO:0009277">
    <property type="term" value="C:fungal-type cell wall"/>
    <property type="evidence" value="ECO:0007669"/>
    <property type="project" value="TreeGrafter"/>
</dbReference>
<keyword evidence="5" id="KW-1185">Reference proteome</keyword>
<evidence type="ECO:0000256" key="1">
    <source>
        <dbReference type="SAM" id="MobiDB-lite"/>
    </source>
</evidence>
<dbReference type="SUPFAM" id="SSF51445">
    <property type="entry name" value="(Trans)glycosidases"/>
    <property type="match status" value="1"/>
</dbReference>
<evidence type="ECO:0000259" key="3">
    <source>
        <dbReference type="Pfam" id="PF11790"/>
    </source>
</evidence>
<dbReference type="InterPro" id="IPR053183">
    <property type="entry name" value="ASL1"/>
</dbReference>
<sequence>MVSSIVSILVLATAVLAHPKRHHHFHHGTGTGTGGVAFPTGGTYPLNGTDSTNGTDFAGSALSSTALSTVTVSPLPASTSDVLSSVSAVDAAVAAESSTTSCTSSSTSTITTTTVQFVTVTSASISSSASEVLIVSDSSSSASATQGTQAAAAFYGKGGHSFTYTAAGASSAAQTSAEASSVSSAVATTFATVASSAAASSAASTTESSASSTATSTSSSSSSSSGKKGLSYNTASLTDAFAGKDISWAYNWGNAADGSIVSGAEYVPMLWGLDAVDDWASAAASAISSGSEHALSFNEPDLSSQSNIDPATAATNHIKYMNPLSGQVQIGSPAVTNGVGTSPPLGTTWLSQFFEACNGECDVDFVAFHWYGTSISDFESHVQDVISTASSNGVSKVWLTEFGATGSDSDVADFLTQAVAYLDSQSAVERYAYFMCSDGILVDGSSVSSPIGEAYLG</sequence>
<dbReference type="Proteomes" id="UP001203852">
    <property type="component" value="Unassembled WGS sequence"/>
</dbReference>
<keyword evidence="4" id="KW-0378">Hydrolase</keyword>
<dbReference type="PANTHER" id="PTHR34154">
    <property type="entry name" value="ALKALI-SENSITIVE LINKAGE PROTEIN 1"/>
    <property type="match status" value="1"/>
</dbReference>
<feature type="region of interest" description="Disordered" evidence="1">
    <location>
        <begin position="208"/>
        <end position="229"/>
    </location>
</feature>
<dbReference type="GO" id="GO:0016787">
    <property type="term" value="F:hydrolase activity"/>
    <property type="evidence" value="ECO:0007669"/>
    <property type="project" value="UniProtKB-KW"/>
</dbReference>
<accession>A0AAN6IAK2</accession>